<comment type="caution">
    <text evidence="1">The sequence shown here is derived from an EMBL/GenBank/DDBJ whole genome shotgun (WGS) entry which is preliminary data.</text>
</comment>
<dbReference type="AlphaFoldDB" id="C0BBK5"/>
<reference evidence="1 2" key="2">
    <citation type="submission" date="2009-03" db="EMBL/GenBank/DDBJ databases">
        <title>Draft genome sequence of Coprococcus comes (ATCC 27758).</title>
        <authorList>
            <person name="Sudarsanam P."/>
            <person name="Ley R."/>
            <person name="Guruge J."/>
            <person name="Turnbaugh P.J."/>
            <person name="Mahowald M."/>
            <person name="Liep D."/>
            <person name="Gordon J."/>
        </authorList>
    </citation>
    <scope>NUCLEOTIDE SEQUENCE [LARGE SCALE GENOMIC DNA]</scope>
    <source>
        <strain evidence="1 2">ATCC 27758</strain>
    </source>
</reference>
<dbReference type="Proteomes" id="UP000003793">
    <property type="component" value="Unassembled WGS sequence"/>
</dbReference>
<accession>C0BBK5</accession>
<proteinExistence type="predicted"/>
<dbReference type="HOGENOM" id="CLU_3308032_0_0_9"/>
<reference evidence="1 2" key="1">
    <citation type="submission" date="2009-02" db="EMBL/GenBank/DDBJ databases">
        <authorList>
            <person name="Fulton L."/>
            <person name="Clifton S."/>
            <person name="Fulton B."/>
            <person name="Xu J."/>
            <person name="Minx P."/>
            <person name="Pepin K.H."/>
            <person name="Johnson M."/>
            <person name="Bhonagiri V."/>
            <person name="Nash W.E."/>
            <person name="Mardis E.R."/>
            <person name="Wilson R.K."/>
        </authorList>
    </citation>
    <scope>NUCLEOTIDE SEQUENCE [LARGE SCALE GENOMIC DNA]</scope>
    <source>
        <strain evidence="1 2">ATCC 27758</strain>
    </source>
</reference>
<name>C0BBK5_9FIRM</name>
<gene>
    <name evidence="1" type="ORF">COPCOM_02462</name>
</gene>
<sequence length="39" mass="4633">MNEFFSTFSISILFSFVKNFLVAQQPVPFLIIYFHKCDN</sequence>
<evidence type="ECO:0000313" key="2">
    <source>
        <dbReference type="Proteomes" id="UP000003793"/>
    </source>
</evidence>
<dbReference type="EMBL" id="ABVR01000041">
    <property type="protein sequence ID" value="EEG89479.1"/>
    <property type="molecule type" value="Genomic_DNA"/>
</dbReference>
<evidence type="ECO:0000313" key="1">
    <source>
        <dbReference type="EMBL" id="EEG89479.1"/>
    </source>
</evidence>
<organism evidence="1 2">
    <name type="scientific">Coprococcus comes ATCC 27758</name>
    <dbReference type="NCBI Taxonomy" id="470146"/>
    <lineage>
        <taxon>Bacteria</taxon>
        <taxon>Bacillati</taxon>
        <taxon>Bacillota</taxon>
        <taxon>Clostridia</taxon>
        <taxon>Lachnospirales</taxon>
        <taxon>Lachnospiraceae</taxon>
        <taxon>Coprococcus</taxon>
    </lineage>
</organism>
<protein>
    <submittedName>
        <fullName evidence="1">Uncharacterized protein</fullName>
    </submittedName>
</protein>